<comment type="caution">
    <text evidence="2">The sequence shown here is derived from an EMBL/GenBank/DDBJ whole genome shotgun (WGS) entry which is preliminary data.</text>
</comment>
<evidence type="ECO:0000256" key="1">
    <source>
        <dbReference type="SAM" id="MobiDB-lite"/>
    </source>
</evidence>
<feature type="region of interest" description="Disordered" evidence="1">
    <location>
        <begin position="49"/>
        <end position="81"/>
    </location>
</feature>
<gene>
    <name evidence="2" type="ORF">ABT272_41260</name>
</gene>
<keyword evidence="3" id="KW-1185">Reference proteome</keyword>
<evidence type="ECO:0000313" key="3">
    <source>
        <dbReference type="Proteomes" id="UP001470023"/>
    </source>
</evidence>
<dbReference type="EMBL" id="JBEPAZ010000081">
    <property type="protein sequence ID" value="MER6434077.1"/>
    <property type="molecule type" value="Genomic_DNA"/>
</dbReference>
<sequence>MSRLLVAVWCSAGRFFATRRIIAQALARWGHILLPRVLIAKAAPSAIGLGRRGHRPKVVQSLASQAAEKWTHRPPPPGPSS</sequence>
<evidence type="ECO:0000313" key="2">
    <source>
        <dbReference type="EMBL" id="MER6434077.1"/>
    </source>
</evidence>
<reference evidence="2 3" key="1">
    <citation type="submission" date="2024-06" db="EMBL/GenBank/DDBJ databases">
        <title>The Natural Products Discovery Center: Release of the First 8490 Sequenced Strains for Exploring Actinobacteria Biosynthetic Diversity.</title>
        <authorList>
            <person name="Kalkreuter E."/>
            <person name="Kautsar S.A."/>
            <person name="Yang D."/>
            <person name="Bader C.D."/>
            <person name="Teijaro C.N."/>
            <person name="Fluegel L."/>
            <person name="Davis C.M."/>
            <person name="Simpson J.R."/>
            <person name="Lauterbach L."/>
            <person name="Steele A.D."/>
            <person name="Gui C."/>
            <person name="Meng S."/>
            <person name="Li G."/>
            <person name="Viehrig K."/>
            <person name="Ye F."/>
            <person name="Su P."/>
            <person name="Kiefer A.F."/>
            <person name="Nichols A."/>
            <person name="Cepeda A.J."/>
            <person name="Yan W."/>
            <person name="Fan B."/>
            <person name="Jiang Y."/>
            <person name="Adhikari A."/>
            <person name="Zheng C.-J."/>
            <person name="Schuster L."/>
            <person name="Cowan T.M."/>
            <person name="Smanski M.J."/>
            <person name="Chevrette M.G."/>
            <person name="De Carvalho L.P.S."/>
            <person name="Shen B."/>
        </authorList>
    </citation>
    <scope>NUCLEOTIDE SEQUENCE [LARGE SCALE GENOMIC DNA]</scope>
    <source>
        <strain evidence="2 3">NPDC001166</strain>
    </source>
</reference>
<protein>
    <recommendedName>
        <fullName evidence="4">Secreted protein</fullName>
    </recommendedName>
</protein>
<proteinExistence type="predicted"/>
<organism evidence="2 3">
    <name type="scientific">Streptomyces sp. 900105245</name>
    <dbReference type="NCBI Taxonomy" id="3154379"/>
    <lineage>
        <taxon>Bacteria</taxon>
        <taxon>Bacillati</taxon>
        <taxon>Actinomycetota</taxon>
        <taxon>Actinomycetes</taxon>
        <taxon>Kitasatosporales</taxon>
        <taxon>Streptomycetaceae</taxon>
        <taxon>Streptomyces</taxon>
    </lineage>
</organism>
<accession>A0ABV1UKM4</accession>
<evidence type="ECO:0008006" key="4">
    <source>
        <dbReference type="Google" id="ProtNLM"/>
    </source>
</evidence>
<name>A0ABV1UKM4_9ACTN</name>
<dbReference type="Proteomes" id="UP001470023">
    <property type="component" value="Unassembled WGS sequence"/>
</dbReference>
<dbReference type="RefSeq" id="WP_352065975.1">
    <property type="nucleotide sequence ID" value="NZ_JBEPAZ010000081.1"/>
</dbReference>